<comment type="caution">
    <text evidence="4">The sequence shown here is derived from an EMBL/GenBank/DDBJ whole genome shotgun (WGS) entry which is preliminary data.</text>
</comment>
<keyword evidence="2" id="KW-1133">Transmembrane helix</keyword>
<keyword evidence="5" id="KW-1185">Reference proteome</keyword>
<dbReference type="RefSeq" id="WP_307043361.1">
    <property type="nucleotide sequence ID" value="NZ_JAUSYY010000001.1"/>
</dbReference>
<sequence>MHTHNPAHRADPPDRVRPRAGVIAMLAGIVAGALVLFGAPAVVAADDLAAVPTAEVTAVAPAEGEATEPEAPPPPETAPEPPAEPVAEPPAEPVAEPPAEPVAEPPVEPVPEPPAEPVAESAEPIEAVAPEPEPALAAQTVAVAEDPGGPPIQTGLNDHVAICHATSSESNPYVFINPSVRSIISPVGDPGDPFHGGQAHAVHQDAGDIIPAFDYLDSEGNPQHFPGLNLDLIDILENECGAPVPTVQLSVVCPPGGDPTPALNVSLSGLLVTFDYELRVFRVGDDEEVASLSITPTGAVFNGELAALPPGEYLVRLEREGVTVRTAVVTIAECPPPPPPVPGWELMKSSVPADGATVMPGDIVSYTLTAENTSQAVVIGAQAFDDISDVLDDATLLLPLPAGLTGPVGGVLTWSIPDLDPGETASVTYQVRVDANSGGQLLHNVVVPSQGGECPVGGADANGPCVVDHPVKPTPPPPAPAKAAPVTPVRLAESGVETGGLMPLGAALVLLGAAGSAFAARRRSMG</sequence>
<keyword evidence="2" id="KW-0472">Membrane</keyword>
<evidence type="ECO:0000256" key="2">
    <source>
        <dbReference type="SAM" id="Phobius"/>
    </source>
</evidence>
<dbReference type="Proteomes" id="UP001239083">
    <property type="component" value="Unassembled WGS sequence"/>
</dbReference>
<feature type="domain" description="DUF7927" evidence="3">
    <location>
        <begin position="345"/>
        <end position="456"/>
    </location>
</feature>
<name>A0ABU0RB97_9MICO</name>
<dbReference type="InterPro" id="IPR057687">
    <property type="entry name" value="DUF7927"/>
</dbReference>
<evidence type="ECO:0000313" key="4">
    <source>
        <dbReference type="EMBL" id="MDQ0895355.1"/>
    </source>
</evidence>
<keyword evidence="2" id="KW-0812">Transmembrane</keyword>
<accession>A0ABU0RB97</accession>
<organism evidence="4 5">
    <name type="scientific">Agromyces ramosus</name>
    <dbReference type="NCBI Taxonomy" id="33879"/>
    <lineage>
        <taxon>Bacteria</taxon>
        <taxon>Bacillati</taxon>
        <taxon>Actinomycetota</taxon>
        <taxon>Actinomycetes</taxon>
        <taxon>Micrococcales</taxon>
        <taxon>Microbacteriaceae</taxon>
        <taxon>Agromyces</taxon>
    </lineage>
</organism>
<protein>
    <submittedName>
        <fullName evidence="4">Repeat protein (TIGR01451 family)</fullName>
    </submittedName>
</protein>
<gene>
    <name evidence="4" type="ORF">QFZ26_002910</name>
</gene>
<reference evidence="4 5" key="1">
    <citation type="submission" date="2023-07" db="EMBL/GenBank/DDBJ databases">
        <title>Comparative genomics of wheat-associated soil bacteria to identify genetic determinants of phenazine resistance.</title>
        <authorList>
            <person name="Mouncey N."/>
        </authorList>
    </citation>
    <scope>NUCLEOTIDE SEQUENCE [LARGE SCALE GENOMIC DNA]</scope>
    <source>
        <strain evidence="4 5">V3I3</strain>
    </source>
</reference>
<dbReference type="Pfam" id="PF25549">
    <property type="entry name" value="DUF7927"/>
    <property type="match status" value="1"/>
</dbReference>
<feature type="transmembrane region" description="Helical" evidence="2">
    <location>
        <begin position="500"/>
        <end position="520"/>
    </location>
</feature>
<evidence type="ECO:0000313" key="5">
    <source>
        <dbReference type="Proteomes" id="UP001239083"/>
    </source>
</evidence>
<dbReference type="EMBL" id="JAUSYY010000001">
    <property type="protein sequence ID" value="MDQ0895355.1"/>
    <property type="molecule type" value="Genomic_DNA"/>
</dbReference>
<feature type="transmembrane region" description="Helical" evidence="2">
    <location>
        <begin position="21"/>
        <end position="43"/>
    </location>
</feature>
<feature type="region of interest" description="Disordered" evidence="1">
    <location>
        <begin position="59"/>
        <end position="122"/>
    </location>
</feature>
<feature type="compositionally biased region" description="Pro residues" evidence="1">
    <location>
        <begin position="70"/>
        <end position="116"/>
    </location>
</feature>
<evidence type="ECO:0000256" key="1">
    <source>
        <dbReference type="SAM" id="MobiDB-lite"/>
    </source>
</evidence>
<proteinExistence type="predicted"/>
<evidence type="ECO:0000259" key="3">
    <source>
        <dbReference type="Pfam" id="PF25549"/>
    </source>
</evidence>